<feature type="compositionally biased region" description="Basic and acidic residues" evidence="1">
    <location>
        <begin position="161"/>
        <end position="190"/>
    </location>
</feature>
<dbReference type="InterPro" id="IPR011989">
    <property type="entry name" value="ARM-like"/>
</dbReference>
<gene>
    <name evidence="2" type="ORF">HID58_068761</name>
</gene>
<name>A0ABQ7ZMA6_BRANA</name>
<feature type="compositionally biased region" description="Basic and acidic residues" evidence="1">
    <location>
        <begin position="19"/>
        <end position="32"/>
    </location>
</feature>
<feature type="compositionally biased region" description="Pro residues" evidence="1">
    <location>
        <begin position="1"/>
        <end position="11"/>
    </location>
</feature>
<dbReference type="SUPFAM" id="SSF48371">
    <property type="entry name" value="ARM repeat"/>
    <property type="match status" value="1"/>
</dbReference>
<feature type="compositionally biased region" description="Basic and acidic residues" evidence="1">
    <location>
        <begin position="41"/>
        <end position="73"/>
    </location>
</feature>
<comment type="caution">
    <text evidence="2">The sequence shown here is derived from an EMBL/GenBank/DDBJ whole genome shotgun (WGS) entry which is preliminary data.</text>
</comment>
<evidence type="ECO:0000313" key="2">
    <source>
        <dbReference type="EMBL" id="KAH0881367.1"/>
    </source>
</evidence>
<feature type="region of interest" description="Disordered" evidence="1">
    <location>
        <begin position="294"/>
        <end position="318"/>
    </location>
</feature>
<feature type="region of interest" description="Disordered" evidence="1">
    <location>
        <begin position="1"/>
        <end position="88"/>
    </location>
</feature>
<dbReference type="Gene3D" id="1.25.10.10">
    <property type="entry name" value="Leucine-rich Repeat Variant"/>
    <property type="match status" value="1"/>
</dbReference>
<feature type="region of interest" description="Disordered" evidence="1">
    <location>
        <begin position="161"/>
        <end position="230"/>
    </location>
</feature>
<dbReference type="PANTHER" id="PTHR34660">
    <property type="entry name" value="MYB-LIKE PROTEIN X"/>
    <property type="match status" value="1"/>
</dbReference>
<dbReference type="Proteomes" id="UP000824890">
    <property type="component" value="Unassembled WGS sequence"/>
</dbReference>
<accession>A0ABQ7ZMA6</accession>
<reference evidence="2 3" key="1">
    <citation type="submission" date="2021-05" db="EMBL/GenBank/DDBJ databases">
        <title>Genome Assembly of Synthetic Allotetraploid Brassica napus Reveals Homoeologous Exchanges between Subgenomes.</title>
        <authorList>
            <person name="Davis J.T."/>
        </authorList>
    </citation>
    <scope>NUCLEOTIDE SEQUENCE [LARGE SCALE GENOMIC DNA]</scope>
    <source>
        <strain evidence="3">cv. Da-Ae</strain>
        <tissue evidence="2">Seedling</tissue>
    </source>
</reference>
<evidence type="ECO:0000313" key="3">
    <source>
        <dbReference type="Proteomes" id="UP000824890"/>
    </source>
</evidence>
<dbReference type="InterPro" id="IPR016024">
    <property type="entry name" value="ARM-type_fold"/>
</dbReference>
<dbReference type="EMBL" id="JAGKQM010000015">
    <property type="protein sequence ID" value="KAH0881367.1"/>
    <property type="molecule type" value="Genomic_DNA"/>
</dbReference>
<dbReference type="PANTHER" id="PTHR34660:SF18">
    <property type="entry name" value="BNAC05G44690D PROTEIN"/>
    <property type="match status" value="1"/>
</dbReference>
<protein>
    <submittedName>
        <fullName evidence="2">Uncharacterized protein</fullName>
    </submittedName>
</protein>
<keyword evidence="3" id="KW-1185">Reference proteome</keyword>
<feature type="region of interest" description="Disordered" evidence="1">
    <location>
        <begin position="101"/>
        <end position="125"/>
    </location>
</feature>
<organism evidence="2 3">
    <name type="scientific">Brassica napus</name>
    <name type="common">Rape</name>
    <dbReference type="NCBI Taxonomy" id="3708"/>
    <lineage>
        <taxon>Eukaryota</taxon>
        <taxon>Viridiplantae</taxon>
        <taxon>Streptophyta</taxon>
        <taxon>Embryophyta</taxon>
        <taxon>Tracheophyta</taxon>
        <taxon>Spermatophyta</taxon>
        <taxon>Magnoliopsida</taxon>
        <taxon>eudicotyledons</taxon>
        <taxon>Gunneridae</taxon>
        <taxon>Pentapetalae</taxon>
        <taxon>rosids</taxon>
        <taxon>malvids</taxon>
        <taxon>Brassicales</taxon>
        <taxon>Brassicaceae</taxon>
        <taxon>Brassiceae</taxon>
        <taxon>Brassica</taxon>
    </lineage>
</organism>
<sequence length="880" mass="99859">MSRCFPFPPPGYEKKKKIRTEEADSLIKEKQKKEKKHKKEKKDIETSKDRYKEGKERKEKHSDRKDREKRDKNAVGVLPNTVQNNGNEEVKFVQDLARRISNEEEEARESQSVGKSSFPCGVRENFAMDKRSENVVGRVSSWRDPKGTEIMVQPVGKKELQELNHLKESVTKGDNKSLDSEEIKKSEPKYTTHSSSQENTEHKHKYVEGGSMLKERDVDNRNIGKRKDHERNGFLYENGSRLNKIHRPVASPVSSVENGRNLGAYQTPPKLVTELQETVCNPEVNEHRVNGFIDSQEHKSLSSVEVKENGEASAKKRPHSDLKYLDQILSVPKREELHEFDGNEEQEWLFGQSGVSLSKRPKTDSTTSLDETLQVWSQALRIESTDTVALPYAKRYFDPGGPTLGQAVGLHEHHGGVIVMIKSQWSHALESQVLVKCDKRSLLNGLSIPAMISMEAVITLQKKPVSWIMEAVINSSKLLVVCNHRVIADRKHPKSNMTVLEWFHISVFSEYRGGRIDKVRVQCSEVETEYCRKSDKEEGEDANGLKLHKEEFPIKCAYQAGEDSGAIARKKHLQQFLQLGKDHQPADSRQLAGRLLKNSLDAGIKKDDLVREWLAVEPDVALKSQIKEQLLETLGSSLLEARHTSAQAIAMDGSLPHLKQSTLVILGYVCAETFHHLKQDEVDSVLAVILQGMNQSENTAERAFSEKAEIWQAAFECLVSIASKYHKISEEYKERLGNPDSGDSSSPQFIKKALPHLVPMLLGKLRKPEEGLDNSVSASQQPKVIEKLTVLKKKSLIELMPLVRGHLNSNGELEKEMWKIFLLEEEKRQSVVDHPTSIFIYGHDREGHAVVYDNVYNDFPKKIFDDRAELDRTVSSFLKT</sequence>
<feature type="compositionally biased region" description="Basic and acidic residues" evidence="1">
    <location>
        <begin position="213"/>
        <end position="230"/>
    </location>
</feature>
<proteinExistence type="predicted"/>
<evidence type="ECO:0000256" key="1">
    <source>
        <dbReference type="SAM" id="MobiDB-lite"/>
    </source>
</evidence>